<keyword evidence="1" id="KW-0812">Transmembrane</keyword>
<evidence type="ECO:0000313" key="3">
    <source>
        <dbReference type="Proteomes" id="UP001159329"/>
    </source>
</evidence>
<evidence type="ECO:0008006" key="4">
    <source>
        <dbReference type="Google" id="ProtNLM"/>
    </source>
</evidence>
<sequence length="94" mass="10136">MSEQAQNIIEASAAVTSGAAKTAVGGSGALFVGKLFGLDPITAIGLLIGLGGFLISIFSFLVGWWYKRKDDKRAQEIHELEKKAWLEKINAKQD</sequence>
<accession>A0AA42I469</accession>
<dbReference type="AlphaFoldDB" id="A0AA42I469"/>
<dbReference type="EMBL" id="JAOEEO010000001">
    <property type="protein sequence ID" value="MDH0562218.1"/>
    <property type="molecule type" value="Genomic_DNA"/>
</dbReference>
<proteinExistence type="predicted"/>
<comment type="caution">
    <text evidence="2">The sequence shown here is derived from an EMBL/GenBank/DDBJ whole genome shotgun (WGS) entry which is preliminary data.</text>
</comment>
<evidence type="ECO:0000256" key="1">
    <source>
        <dbReference type="SAM" id="Phobius"/>
    </source>
</evidence>
<gene>
    <name evidence="2" type="ORF">N7644_00800</name>
</gene>
<evidence type="ECO:0000313" key="2">
    <source>
        <dbReference type="EMBL" id="MDH0562218.1"/>
    </source>
</evidence>
<dbReference type="Proteomes" id="UP001159329">
    <property type="component" value="Unassembled WGS sequence"/>
</dbReference>
<organism evidence="2 3">
    <name type="scientific">Acinetobacter courvalinii</name>
    <dbReference type="NCBI Taxonomy" id="280147"/>
    <lineage>
        <taxon>Bacteria</taxon>
        <taxon>Pseudomonadati</taxon>
        <taxon>Pseudomonadota</taxon>
        <taxon>Gammaproteobacteria</taxon>
        <taxon>Moraxellales</taxon>
        <taxon>Moraxellaceae</taxon>
        <taxon>Acinetobacter</taxon>
    </lineage>
</organism>
<keyword evidence="1" id="KW-0472">Membrane</keyword>
<dbReference type="RefSeq" id="WP_272654563.1">
    <property type="nucleotide sequence ID" value="NZ_DALZFD010000019.1"/>
</dbReference>
<protein>
    <recommendedName>
        <fullName evidence="4">Holin</fullName>
    </recommendedName>
</protein>
<reference evidence="2" key="1">
    <citation type="submission" date="2022-09" db="EMBL/GenBank/DDBJ databases">
        <title>Intensive care unit water sources are persistently colonized with multi-drug resistant bacteria and are the site of extensive horizontal gene transfer of antibiotic resistance genes.</title>
        <authorList>
            <person name="Diorio-Toth L."/>
        </authorList>
    </citation>
    <scope>NUCLEOTIDE SEQUENCE</scope>
    <source>
        <strain evidence="2">GD04005</strain>
    </source>
</reference>
<name>A0AA42I469_9GAMM</name>
<keyword evidence="1" id="KW-1133">Transmembrane helix</keyword>
<feature type="transmembrane region" description="Helical" evidence="1">
    <location>
        <begin position="41"/>
        <end position="66"/>
    </location>
</feature>